<evidence type="ECO:0000256" key="2">
    <source>
        <dbReference type="ARBA" id="ARBA00022679"/>
    </source>
</evidence>
<keyword evidence="3 6" id="KW-0547">Nucleotide-binding</keyword>
<dbReference type="GO" id="GO:0008865">
    <property type="term" value="F:fructokinase activity"/>
    <property type="evidence" value="ECO:0007669"/>
    <property type="project" value="TreeGrafter"/>
</dbReference>
<keyword evidence="2 6" id="KW-0808">Transferase</keyword>
<evidence type="ECO:0000313" key="9">
    <source>
        <dbReference type="EMBL" id="PMD13633.1"/>
    </source>
</evidence>
<dbReference type="GO" id="GO:0004340">
    <property type="term" value="F:glucokinase activity"/>
    <property type="evidence" value="ECO:0007669"/>
    <property type="project" value="TreeGrafter"/>
</dbReference>
<dbReference type="GO" id="GO:0019158">
    <property type="term" value="F:mannokinase activity"/>
    <property type="evidence" value="ECO:0007669"/>
    <property type="project" value="TreeGrafter"/>
</dbReference>
<protein>
    <recommendedName>
        <fullName evidence="6">Phosphotransferase</fullName>
        <ecNumber evidence="6">2.7.1.-</ecNumber>
    </recommendedName>
</protein>
<name>A0A2J6PHY8_9HELO</name>
<dbReference type="CDD" id="cd24000">
    <property type="entry name" value="ASKHA_NBD_HK"/>
    <property type="match status" value="1"/>
</dbReference>
<evidence type="ECO:0000256" key="6">
    <source>
        <dbReference type="RuleBase" id="RU362007"/>
    </source>
</evidence>
<dbReference type="STRING" id="1745343.A0A2J6PHY8"/>
<dbReference type="InterPro" id="IPR043129">
    <property type="entry name" value="ATPase_NBD"/>
</dbReference>
<evidence type="ECO:0000256" key="3">
    <source>
        <dbReference type="ARBA" id="ARBA00022741"/>
    </source>
</evidence>
<feature type="domain" description="Hexokinase N-terminal" evidence="7">
    <location>
        <begin position="6"/>
        <end position="225"/>
    </location>
</feature>
<accession>A0A2J6PHY8</accession>
<dbReference type="PANTHER" id="PTHR19443">
    <property type="entry name" value="HEXOKINASE"/>
    <property type="match status" value="1"/>
</dbReference>
<keyword evidence="5 6" id="KW-0067">ATP-binding</keyword>
<dbReference type="InterPro" id="IPR022673">
    <property type="entry name" value="Hexokinase_C"/>
</dbReference>
<comment type="similarity">
    <text evidence="1 6">Belongs to the hexokinase family.</text>
</comment>
<sequence>MTRLPLDDFLGPLHIDVSRIHSLARSFCRTYTRLAAESQDQFLSTPISDSILRPSGNEKGRYLAIDIGGTNLRVGFIQLLGTVKAQSGEQNGHGPDYSGRGSRVIRQLEKAWPIGEQLKNDQAEDLFAWIGRRIAEVVRDGFSAWPGELPEVVPLGVTFSFPMNQHTLSDATLMSMGKGFTIASRLDLGKVLLEGYEKAQHPELPRIKISAIANDSVATLVSFAYQFSSNPHSKAAMGLICGTGCNATIPLALSKLHASKRPTRVKVLDDADTDEDLKVTVNTEWTIKGAAGPLHELGFITKWDQKLDAEGEAPGFQPFEYMTAGRYLGELGRIIIVEYFTSHLSIPFSSLPPKLQERYGLSTAFLGNLGPHLAAQEPSMLKQLEKELPPSTGKGSWNWDEEAAAAVFKIANGIEKRAAGMVSAAVIGLLACADEIHLSPSPSPSSNHFHISNGTSKSANSKSEIDELMVGFTGGCIVHFQNYLSDCQAFLDAIMIAEFGEHARPRVVLKACHDGGIIGAGILAGTVESIAHDT</sequence>
<keyword evidence="4 6" id="KW-0418">Kinase</keyword>
<evidence type="ECO:0000256" key="1">
    <source>
        <dbReference type="ARBA" id="ARBA00009225"/>
    </source>
</evidence>
<evidence type="ECO:0000313" key="10">
    <source>
        <dbReference type="Proteomes" id="UP000235672"/>
    </source>
</evidence>
<dbReference type="Proteomes" id="UP000235672">
    <property type="component" value="Unassembled WGS sequence"/>
</dbReference>
<dbReference type="GO" id="GO:0006006">
    <property type="term" value="P:glucose metabolic process"/>
    <property type="evidence" value="ECO:0007669"/>
    <property type="project" value="TreeGrafter"/>
</dbReference>
<dbReference type="SUPFAM" id="SSF53067">
    <property type="entry name" value="Actin-like ATPase domain"/>
    <property type="match status" value="2"/>
</dbReference>
<dbReference type="Gene3D" id="3.40.367.20">
    <property type="match status" value="1"/>
</dbReference>
<dbReference type="GO" id="GO:0001678">
    <property type="term" value="P:intracellular glucose homeostasis"/>
    <property type="evidence" value="ECO:0007669"/>
    <property type="project" value="InterPro"/>
</dbReference>
<dbReference type="EMBL" id="KZ613529">
    <property type="protein sequence ID" value="PMD13633.1"/>
    <property type="molecule type" value="Genomic_DNA"/>
</dbReference>
<organism evidence="9 10">
    <name type="scientific">Hyaloscypha hepaticicola</name>
    <dbReference type="NCBI Taxonomy" id="2082293"/>
    <lineage>
        <taxon>Eukaryota</taxon>
        <taxon>Fungi</taxon>
        <taxon>Dikarya</taxon>
        <taxon>Ascomycota</taxon>
        <taxon>Pezizomycotina</taxon>
        <taxon>Leotiomycetes</taxon>
        <taxon>Helotiales</taxon>
        <taxon>Hyaloscyphaceae</taxon>
        <taxon>Hyaloscypha</taxon>
    </lineage>
</organism>
<dbReference type="Gene3D" id="3.30.420.40">
    <property type="match status" value="1"/>
</dbReference>
<gene>
    <name evidence="9" type="ORF">NA56DRAFT_651593</name>
</gene>
<dbReference type="GO" id="GO:0005524">
    <property type="term" value="F:ATP binding"/>
    <property type="evidence" value="ECO:0007669"/>
    <property type="project" value="UniProtKB-UniRule"/>
</dbReference>
<keyword evidence="6" id="KW-0324">Glycolysis</keyword>
<evidence type="ECO:0000259" key="7">
    <source>
        <dbReference type="Pfam" id="PF00349"/>
    </source>
</evidence>
<dbReference type="PANTHER" id="PTHR19443:SF29">
    <property type="entry name" value="PHOSPHOTRANSFERASE"/>
    <property type="match status" value="1"/>
</dbReference>
<dbReference type="GO" id="GO:0005536">
    <property type="term" value="F:D-glucose binding"/>
    <property type="evidence" value="ECO:0007669"/>
    <property type="project" value="InterPro"/>
</dbReference>
<dbReference type="EC" id="2.7.1.-" evidence="6"/>
<evidence type="ECO:0000256" key="4">
    <source>
        <dbReference type="ARBA" id="ARBA00022777"/>
    </source>
</evidence>
<dbReference type="GO" id="GO:0005739">
    <property type="term" value="C:mitochondrion"/>
    <property type="evidence" value="ECO:0007669"/>
    <property type="project" value="TreeGrafter"/>
</dbReference>
<dbReference type="UniPathway" id="UPA00109">
    <property type="reaction ID" value="UER00180"/>
</dbReference>
<dbReference type="OrthoDB" id="419537at2759"/>
<dbReference type="Pfam" id="PF03727">
    <property type="entry name" value="Hexokinase_2"/>
    <property type="match status" value="1"/>
</dbReference>
<dbReference type="GO" id="GO:0006013">
    <property type="term" value="P:mannose metabolic process"/>
    <property type="evidence" value="ECO:0007669"/>
    <property type="project" value="TreeGrafter"/>
</dbReference>
<dbReference type="GO" id="GO:0006096">
    <property type="term" value="P:glycolytic process"/>
    <property type="evidence" value="ECO:0007669"/>
    <property type="project" value="UniProtKB-UniPathway"/>
</dbReference>
<dbReference type="InterPro" id="IPR022672">
    <property type="entry name" value="Hexokinase_N"/>
</dbReference>
<dbReference type="GO" id="GO:0005829">
    <property type="term" value="C:cytosol"/>
    <property type="evidence" value="ECO:0007669"/>
    <property type="project" value="TreeGrafter"/>
</dbReference>
<reference evidence="9 10" key="1">
    <citation type="submission" date="2016-05" db="EMBL/GenBank/DDBJ databases">
        <title>A degradative enzymes factory behind the ericoid mycorrhizal symbiosis.</title>
        <authorList>
            <consortium name="DOE Joint Genome Institute"/>
            <person name="Martino E."/>
            <person name="Morin E."/>
            <person name="Grelet G."/>
            <person name="Kuo A."/>
            <person name="Kohler A."/>
            <person name="Daghino S."/>
            <person name="Barry K."/>
            <person name="Choi C."/>
            <person name="Cichocki N."/>
            <person name="Clum A."/>
            <person name="Copeland A."/>
            <person name="Hainaut M."/>
            <person name="Haridas S."/>
            <person name="Labutti K."/>
            <person name="Lindquist E."/>
            <person name="Lipzen A."/>
            <person name="Khouja H.-R."/>
            <person name="Murat C."/>
            <person name="Ohm R."/>
            <person name="Olson A."/>
            <person name="Spatafora J."/>
            <person name="Veneault-Fourrey C."/>
            <person name="Henrissat B."/>
            <person name="Grigoriev I."/>
            <person name="Martin F."/>
            <person name="Perotto S."/>
        </authorList>
    </citation>
    <scope>NUCLEOTIDE SEQUENCE [LARGE SCALE GENOMIC DNA]</scope>
    <source>
        <strain evidence="9 10">UAMH 7357</strain>
    </source>
</reference>
<feature type="domain" description="Hexokinase C-terminal" evidence="8">
    <location>
        <begin position="237"/>
        <end position="524"/>
    </location>
</feature>
<evidence type="ECO:0000256" key="5">
    <source>
        <dbReference type="ARBA" id="ARBA00022840"/>
    </source>
</evidence>
<dbReference type="PRINTS" id="PR00475">
    <property type="entry name" value="HEXOKINASE"/>
</dbReference>
<dbReference type="AlphaFoldDB" id="A0A2J6PHY8"/>
<evidence type="ECO:0000259" key="8">
    <source>
        <dbReference type="Pfam" id="PF03727"/>
    </source>
</evidence>
<dbReference type="PROSITE" id="PS51748">
    <property type="entry name" value="HEXOKINASE_2"/>
    <property type="match status" value="1"/>
</dbReference>
<proteinExistence type="inferred from homology"/>
<dbReference type="Pfam" id="PF00349">
    <property type="entry name" value="Hexokinase_1"/>
    <property type="match status" value="1"/>
</dbReference>
<dbReference type="InterPro" id="IPR001312">
    <property type="entry name" value="Hexokinase"/>
</dbReference>
<keyword evidence="10" id="KW-1185">Reference proteome</keyword>